<evidence type="ECO:0000256" key="1">
    <source>
        <dbReference type="ARBA" id="ARBA00023002"/>
    </source>
</evidence>
<name>A0A1H1RR57_9ACTN</name>
<dbReference type="InterPro" id="IPR055170">
    <property type="entry name" value="GFO_IDH_MocA-like_dom"/>
</dbReference>
<keyword evidence="1" id="KW-0560">Oxidoreductase</keyword>
<dbReference type="Gene3D" id="3.30.360.10">
    <property type="entry name" value="Dihydrodipicolinate Reductase, domain 2"/>
    <property type="match status" value="1"/>
</dbReference>
<evidence type="ECO:0000313" key="5">
    <source>
        <dbReference type="Proteomes" id="UP000199103"/>
    </source>
</evidence>
<dbReference type="STRING" id="630515.SAMN04489812_1734"/>
<dbReference type="PANTHER" id="PTHR43818">
    <property type="entry name" value="BCDNA.GH03377"/>
    <property type="match status" value="1"/>
</dbReference>
<feature type="domain" description="Gfo/Idh/MocA-like oxidoreductase N-terminal" evidence="2">
    <location>
        <begin position="9"/>
        <end position="126"/>
    </location>
</feature>
<keyword evidence="5" id="KW-1185">Reference proteome</keyword>
<proteinExistence type="predicted"/>
<protein>
    <submittedName>
        <fullName evidence="4">Predicted dehydrogenase</fullName>
    </submittedName>
</protein>
<dbReference type="InterPro" id="IPR000683">
    <property type="entry name" value="Gfo/Idh/MocA-like_OxRdtase_N"/>
</dbReference>
<reference evidence="4 5" key="1">
    <citation type="submission" date="2016-10" db="EMBL/GenBank/DDBJ databases">
        <authorList>
            <person name="de Groot N.N."/>
        </authorList>
    </citation>
    <scope>NUCLEOTIDE SEQUENCE [LARGE SCALE GENOMIC DNA]</scope>
    <source>
        <strain evidence="4 5">DSM 21800</strain>
    </source>
</reference>
<dbReference type="InterPro" id="IPR050463">
    <property type="entry name" value="Gfo/Idh/MocA_oxidrdct_glycsds"/>
</dbReference>
<dbReference type="AlphaFoldDB" id="A0A1H1RR57"/>
<dbReference type="RefSeq" id="WP_157683315.1">
    <property type="nucleotide sequence ID" value="NZ_LT629772.1"/>
</dbReference>
<dbReference type="InterPro" id="IPR036291">
    <property type="entry name" value="NAD(P)-bd_dom_sf"/>
</dbReference>
<evidence type="ECO:0000259" key="2">
    <source>
        <dbReference type="Pfam" id="PF01408"/>
    </source>
</evidence>
<dbReference type="PANTHER" id="PTHR43818:SF11">
    <property type="entry name" value="BCDNA.GH03377"/>
    <property type="match status" value="1"/>
</dbReference>
<dbReference type="SUPFAM" id="SSF55347">
    <property type="entry name" value="Glyceraldehyde-3-phosphate dehydrogenase-like, C-terminal domain"/>
    <property type="match status" value="1"/>
</dbReference>
<dbReference type="Pfam" id="PF01408">
    <property type="entry name" value="GFO_IDH_MocA"/>
    <property type="match status" value="1"/>
</dbReference>
<accession>A0A1H1RR57</accession>
<dbReference type="OrthoDB" id="179913at2"/>
<dbReference type="Gene3D" id="3.40.50.720">
    <property type="entry name" value="NAD(P)-binding Rossmann-like Domain"/>
    <property type="match status" value="1"/>
</dbReference>
<evidence type="ECO:0000259" key="3">
    <source>
        <dbReference type="Pfam" id="PF22725"/>
    </source>
</evidence>
<feature type="domain" description="GFO/IDH/MocA-like oxidoreductase" evidence="3">
    <location>
        <begin position="173"/>
        <end position="258"/>
    </location>
</feature>
<sequence length="349" mass="37399">MASPEPQQIGVVGGGIRGSMFAAAVRQNPAARLEAVCEPDPTRRERIASDLDVATFGDLASMIDSTPELTALIIATPDFAHREVALAGIAAGLDLMIEKPLATTRPDARAIVAAAQAAGTKIMVGFENRWNPRFAEVRRQLAAHPAPVVNQVINLNDTRYVPTRMLSWAARSSPGWFLMPHSLDLAMWLSGATPISVFARGRRGALAAAGVDTWDALTASFTMSDDSLLVLNSQWVLPETTPAVFDFRYEIHTEAASYHFDISHDSVTRYDASGASWLQFGVTEHQGRLRGIPIDMVDDFIASLGGSPLDLPDGPHGELITTAIEAVHDAAESGTPQAIAPTRSTLPTL</sequence>
<dbReference type="Pfam" id="PF22725">
    <property type="entry name" value="GFO_IDH_MocA_C3"/>
    <property type="match status" value="1"/>
</dbReference>
<gene>
    <name evidence="4" type="ORF">SAMN04489812_1734</name>
</gene>
<dbReference type="GO" id="GO:0016491">
    <property type="term" value="F:oxidoreductase activity"/>
    <property type="evidence" value="ECO:0007669"/>
    <property type="project" value="UniProtKB-KW"/>
</dbReference>
<dbReference type="Proteomes" id="UP000199103">
    <property type="component" value="Chromosome I"/>
</dbReference>
<organism evidence="4 5">
    <name type="scientific">Microlunatus soli</name>
    <dbReference type="NCBI Taxonomy" id="630515"/>
    <lineage>
        <taxon>Bacteria</taxon>
        <taxon>Bacillati</taxon>
        <taxon>Actinomycetota</taxon>
        <taxon>Actinomycetes</taxon>
        <taxon>Propionibacteriales</taxon>
        <taxon>Propionibacteriaceae</taxon>
        <taxon>Microlunatus</taxon>
    </lineage>
</organism>
<dbReference type="EMBL" id="LT629772">
    <property type="protein sequence ID" value="SDS38026.1"/>
    <property type="molecule type" value="Genomic_DNA"/>
</dbReference>
<dbReference type="GO" id="GO:0000166">
    <property type="term" value="F:nucleotide binding"/>
    <property type="evidence" value="ECO:0007669"/>
    <property type="project" value="InterPro"/>
</dbReference>
<evidence type="ECO:0000313" key="4">
    <source>
        <dbReference type="EMBL" id="SDS38026.1"/>
    </source>
</evidence>
<dbReference type="SUPFAM" id="SSF51735">
    <property type="entry name" value="NAD(P)-binding Rossmann-fold domains"/>
    <property type="match status" value="1"/>
</dbReference>